<evidence type="ECO:0000313" key="3">
    <source>
        <dbReference type="Proteomes" id="UP000065807"/>
    </source>
</evidence>
<dbReference type="SUPFAM" id="SSF64307">
    <property type="entry name" value="SirA-like"/>
    <property type="match status" value="1"/>
</dbReference>
<dbReference type="KEGG" id="lpil:LIP_0371"/>
<sequence length="72" mass="7729">MDDAVLDARGLSCPEPALRTVELLERSHGGTVIVLVDSVNSRDNVARTAALHGWQSTVVELAGGDYQVVLRK</sequence>
<dbReference type="PROSITE" id="PS01148">
    <property type="entry name" value="UPF0033"/>
    <property type="match status" value="1"/>
</dbReference>
<dbReference type="InterPro" id="IPR036868">
    <property type="entry name" value="TusA-like_sf"/>
</dbReference>
<proteinExistence type="predicted"/>
<name>A0A0K2SGJ2_LIMPI</name>
<accession>A0A0K2SGJ2</accession>
<dbReference type="Pfam" id="PF01206">
    <property type="entry name" value="TusA"/>
    <property type="match status" value="1"/>
</dbReference>
<dbReference type="AlphaFoldDB" id="A0A0K2SGJ2"/>
<evidence type="ECO:0000259" key="1">
    <source>
        <dbReference type="PROSITE" id="PS01148"/>
    </source>
</evidence>
<dbReference type="RefSeq" id="WP_068133529.1">
    <property type="nucleotide sequence ID" value="NZ_AP014924.1"/>
</dbReference>
<gene>
    <name evidence="2" type="ORF">LIP_0371</name>
</gene>
<keyword evidence="3" id="KW-1185">Reference proteome</keyword>
<dbReference type="EMBL" id="AP014924">
    <property type="protein sequence ID" value="BAS26228.1"/>
    <property type="molecule type" value="Genomic_DNA"/>
</dbReference>
<feature type="domain" description="UPF0033" evidence="1">
    <location>
        <begin position="6"/>
        <end position="30"/>
    </location>
</feature>
<dbReference type="Proteomes" id="UP000065807">
    <property type="component" value="Chromosome"/>
</dbReference>
<reference evidence="3" key="2">
    <citation type="journal article" date="2016" name="Int. J. Syst. Evol. Microbiol.">
        <title>Complete genome sequence and cell structure of Limnochorda pilosa, a Gram-negative spore-former within the phylum Firmicutes.</title>
        <authorList>
            <person name="Watanabe M."/>
            <person name="Kojima H."/>
            <person name="Fukui M."/>
        </authorList>
    </citation>
    <scope>NUCLEOTIDE SEQUENCE [LARGE SCALE GENOMIC DNA]</scope>
    <source>
        <strain evidence="3">HC45</strain>
    </source>
</reference>
<organism evidence="2 3">
    <name type="scientific">Limnochorda pilosa</name>
    <dbReference type="NCBI Taxonomy" id="1555112"/>
    <lineage>
        <taxon>Bacteria</taxon>
        <taxon>Bacillati</taxon>
        <taxon>Bacillota</taxon>
        <taxon>Limnochordia</taxon>
        <taxon>Limnochordales</taxon>
        <taxon>Limnochordaceae</taxon>
        <taxon>Limnochorda</taxon>
    </lineage>
</organism>
<dbReference type="Gene3D" id="3.30.110.40">
    <property type="entry name" value="TusA-like domain"/>
    <property type="match status" value="1"/>
</dbReference>
<dbReference type="InterPro" id="IPR001455">
    <property type="entry name" value="TusA-like"/>
</dbReference>
<reference evidence="3" key="1">
    <citation type="submission" date="2015-07" db="EMBL/GenBank/DDBJ databases">
        <title>Complete genome sequence and phylogenetic analysis of Limnochorda pilosa.</title>
        <authorList>
            <person name="Watanabe M."/>
            <person name="Kojima H."/>
            <person name="Fukui M."/>
        </authorList>
    </citation>
    <scope>NUCLEOTIDE SEQUENCE [LARGE SCALE GENOMIC DNA]</scope>
    <source>
        <strain evidence="3">HC45</strain>
    </source>
</reference>
<dbReference type="STRING" id="1555112.LIP_0371"/>
<evidence type="ECO:0000313" key="2">
    <source>
        <dbReference type="EMBL" id="BAS26228.1"/>
    </source>
</evidence>
<protein>
    <submittedName>
        <fullName evidence="2">Preprotein translocase subunit TatB</fullName>
    </submittedName>
</protein>